<keyword evidence="3 7" id="KW-0808">Transferase</keyword>
<sequence>MDPIAFEVFGLEIGWYGIIIATGMLLGVIVATIRAKKEGLHEDVIIDIALLAVPAALIGARLYYVIFKWDFYSQYPQYILNFRQGGLAIHGGVIAGVLVGYLYCRYKGYGFWRLADICAPSIILGQAIGRWGNYINQEAYGRPTDLPWAIEVNGDMVHPTFLYESLWNFGVFLFLLYYTKKKKYTGQIFILYIILYSIARFFIEGLRIDSLMIGPLRTAQVISLVLITGALFLASQLKKRDY</sequence>
<feature type="transmembrane region" description="Helical" evidence="7">
    <location>
        <begin position="87"/>
        <end position="104"/>
    </location>
</feature>
<evidence type="ECO:0000256" key="5">
    <source>
        <dbReference type="ARBA" id="ARBA00022989"/>
    </source>
</evidence>
<dbReference type="GO" id="GO:0042158">
    <property type="term" value="P:lipoprotein biosynthetic process"/>
    <property type="evidence" value="ECO:0007669"/>
    <property type="project" value="UniProtKB-UniRule"/>
</dbReference>
<evidence type="ECO:0000313" key="8">
    <source>
        <dbReference type="EMBL" id="KAB3538599.1"/>
    </source>
</evidence>
<comment type="pathway">
    <text evidence="7">Protein modification; lipoprotein biosynthesis (diacylglyceryl transfer).</text>
</comment>
<feature type="transmembrane region" description="Helical" evidence="7">
    <location>
        <begin position="184"/>
        <end position="203"/>
    </location>
</feature>
<dbReference type="AlphaFoldDB" id="A0A6I0FII5"/>
<comment type="caution">
    <text evidence="8">The sequence shown here is derived from an EMBL/GenBank/DDBJ whole genome shotgun (WGS) entry which is preliminary data.</text>
</comment>
<keyword evidence="5 7" id="KW-1133">Transmembrane helix</keyword>
<feature type="transmembrane region" description="Helical" evidence="7">
    <location>
        <begin position="161"/>
        <end position="178"/>
    </location>
</feature>
<keyword evidence="2 7" id="KW-1003">Cell membrane</keyword>
<dbReference type="Proteomes" id="UP000432715">
    <property type="component" value="Unassembled WGS sequence"/>
</dbReference>
<protein>
    <recommendedName>
        <fullName evidence="7">Phosphatidylglycerol--prolipoprotein diacylglyceryl transferase</fullName>
        <ecNumber evidence="7">2.5.1.145</ecNumber>
    </recommendedName>
</protein>
<dbReference type="RefSeq" id="WP_151859826.1">
    <property type="nucleotide sequence ID" value="NZ_WBZC01000004.1"/>
</dbReference>
<name>A0A6I0FII5_9FIRM</name>
<dbReference type="EC" id="2.5.1.145" evidence="7"/>
<comment type="similarity">
    <text evidence="1 7">Belongs to the Lgt family.</text>
</comment>
<dbReference type="PROSITE" id="PS01311">
    <property type="entry name" value="LGT"/>
    <property type="match status" value="1"/>
</dbReference>
<dbReference type="PANTHER" id="PTHR30589:SF0">
    <property type="entry name" value="PHOSPHATIDYLGLYCEROL--PROLIPOPROTEIN DIACYLGLYCERYL TRANSFERASE"/>
    <property type="match status" value="1"/>
</dbReference>
<keyword evidence="6 7" id="KW-0472">Membrane</keyword>
<dbReference type="UniPathway" id="UPA00664"/>
<reference evidence="8 9" key="1">
    <citation type="submission" date="2019-10" db="EMBL/GenBank/DDBJ databases">
        <title>Alkaliphilus serpentinus sp. nov. and Alkaliphilus pronyensis sp. nov., two novel anaerobic alkaliphilic species isolated from the serpentinized-hosted hydrothermal field of the Prony Bay (New Caledonia).</title>
        <authorList>
            <person name="Postec A."/>
        </authorList>
    </citation>
    <scope>NUCLEOTIDE SEQUENCE [LARGE SCALE GENOMIC DNA]</scope>
    <source>
        <strain evidence="8 9">LacV</strain>
    </source>
</reference>
<proteinExistence type="inferred from homology"/>
<keyword evidence="8" id="KW-0449">Lipoprotein</keyword>
<comment type="catalytic activity">
    <reaction evidence="7">
        <text>L-cysteinyl-[prolipoprotein] + a 1,2-diacyl-sn-glycero-3-phospho-(1'-sn-glycerol) = an S-1,2-diacyl-sn-glyceryl-L-cysteinyl-[prolipoprotein] + sn-glycerol 1-phosphate + H(+)</text>
        <dbReference type="Rhea" id="RHEA:56712"/>
        <dbReference type="Rhea" id="RHEA-COMP:14679"/>
        <dbReference type="Rhea" id="RHEA-COMP:14680"/>
        <dbReference type="ChEBI" id="CHEBI:15378"/>
        <dbReference type="ChEBI" id="CHEBI:29950"/>
        <dbReference type="ChEBI" id="CHEBI:57685"/>
        <dbReference type="ChEBI" id="CHEBI:64716"/>
        <dbReference type="ChEBI" id="CHEBI:140658"/>
        <dbReference type="EC" id="2.5.1.145"/>
    </reaction>
</comment>
<organism evidence="8 9">
    <name type="scientific">Alkaliphilus pronyensis</name>
    <dbReference type="NCBI Taxonomy" id="1482732"/>
    <lineage>
        <taxon>Bacteria</taxon>
        <taxon>Bacillati</taxon>
        <taxon>Bacillota</taxon>
        <taxon>Clostridia</taxon>
        <taxon>Peptostreptococcales</taxon>
        <taxon>Natronincolaceae</taxon>
        <taxon>Alkaliphilus</taxon>
    </lineage>
</organism>
<comment type="subcellular location">
    <subcellularLocation>
        <location evidence="7">Cell membrane</location>
        <topology evidence="7">Multi-pass membrane protein</topology>
    </subcellularLocation>
</comment>
<dbReference type="EMBL" id="WBZC01000004">
    <property type="protein sequence ID" value="KAB3538599.1"/>
    <property type="molecule type" value="Genomic_DNA"/>
</dbReference>
<dbReference type="GO" id="GO:0005886">
    <property type="term" value="C:plasma membrane"/>
    <property type="evidence" value="ECO:0007669"/>
    <property type="project" value="UniProtKB-SubCell"/>
</dbReference>
<dbReference type="PANTHER" id="PTHR30589">
    <property type="entry name" value="PROLIPOPROTEIN DIACYLGLYCERYL TRANSFERASE"/>
    <property type="match status" value="1"/>
</dbReference>
<dbReference type="InterPro" id="IPR001640">
    <property type="entry name" value="Lgt"/>
</dbReference>
<evidence type="ECO:0000256" key="1">
    <source>
        <dbReference type="ARBA" id="ARBA00007150"/>
    </source>
</evidence>
<keyword evidence="9" id="KW-1185">Reference proteome</keyword>
<evidence type="ECO:0000256" key="2">
    <source>
        <dbReference type="ARBA" id="ARBA00022475"/>
    </source>
</evidence>
<feature type="binding site" evidence="7">
    <location>
        <position position="130"/>
    </location>
    <ligand>
        <name>a 1,2-diacyl-sn-glycero-3-phospho-(1'-sn-glycerol)</name>
        <dbReference type="ChEBI" id="CHEBI:64716"/>
    </ligand>
</feature>
<comment type="function">
    <text evidence="7">Catalyzes the transfer of the diacylglyceryl group from phosphatidylglycerol to the sulfhydryl group of the N-terminal cysteine of a prolipoprotein, the first step in the formation of mature lipoproteins.</text>
</comment>
<evidence type="ECO:0000256" key="7">
    <source>
        <dbReference type="HAMAP-Rule" id="MF_01147"/>
    </source>
</evidence>
<feature type="transmembrane region" description="Helical" evidence="7">
    <location>
        <begin position="13"/>
        <end position="33"/>
    </location>
</feature>
<dbReference type="NCBIfam" id="TIGR00544">
    <property type="entry name" value="lgt"/>
    <property type="match status" value="1"/>
</dbReference>
<dbReference type="HAMAP" id="MF_01147">
    <property type="entry name" value="Lgt"/>
    <property type="match status" value="1"/>
</dbReference>
<evidence type="ECO:0000313" key="9">
    <source>
        <dbReference type="Proteomes" id="UP000432715"/>
    </source>
</evidence>
<keyword evidence="4 7" id="KW-0812">Transmembrane</keyword>
<dbReference type="GO" id="GO:0008961">
    <property type="term" value="F:phosphatidylglycerol-prolipoprotein diacylglyceryl transferase activity"/>
    <property type="evidence" value="ECO:0007669"/>
    <property type="project" value="UniProtKB-UniRule"/>
</dbReference>
<feature type="transmembrane region" description="Helical" evidence="7">
    <location>
        <begin position="215"/>
        <end position="234"/>
    </location>
</feature>
<feature type="transmembrane region" description="Helical" evidence="7">
    <location>
        <begin position="45"/>
        <end position="67"/>
    </location>
</feature>
<dbReference type="OrthoDB" id="871140at2"/>
<evidence type="ECO:0000256" key="4">
    <source>
        <dbReference type="ARBA" id="ARBA00022692"/>
    </source>
</evidence>
<dbReference type="Pfam" id="PF01790">
    <property type="entry name" value="LGT"/>
    <property type="match status" value="1"/>
</dbReference>
<accession>A0A6I0FII5</accession>
<keyword evidence="8" id="KW-0328">Glycosyltransferase</keyword>
<gene>
    <name evidence="7" type="primary">lgt</name>
    <name evidence="8" type="ORF">F8154_01520</name>
</gene>
<evidence type="ECO:0000256" key="3">
    <source>
        <dbReference type="ARBA" id="ARBA00022679"/>
    </source>
</evidence>
<evidence type="ECO:0000256" key="6">
    <source>
        <dbReference type="ARBA" id="ARBA00023136"/>
    </source>
</evidence>